<keyword evidence="3" id="KW-1185">Reference proteome</keyword>
<evidence type="ECO:0000313" key="3">
    <source>
        <dbReference type="Proteomes" id="UP000078542"/>
    </source>
</evidence>
<feature type="compositionally biased region" description="Polar residues" evidence="1">
    <location>
        <begin position="24"/>
        <end position="39"/>
    </location>
</feature>
<protein>
    <submittedName>
        <fullName evidence="2">Uncharacterized protein</fullName>
    </submittedName>
</protein>
<feature type="region of interest" description="Disordered" evidence="1">
    <location>
        <begin position="19"/>
        <end position="123"/>
    </location>
</feature>
<feature type="region of interest" description="Disordered" evidence="1">
    <location>
        <begin position="139"/>
        <end position="159"/>
    </location>
</feature>
<evidence type="ECO:0000313" key="2">
    <source>
        <dbReference type="EMBL" id="KYN50285.1"/>
    </source>
</evidence>
<comment type="caution">
    <text evidence="2">The sequence shown here is derived from an EMBL/GenBank/DDBJ whole genome shotgun (WGS) entry which is preliminary data.</text>
</comment>
<dbReference type="AlphaFoldDB" id="A0A151K2D2"/>
<accession>A0A151K2D2</accession>
<gene>
    <name evidence="2" type="ORF">ALC62_09847</name>
</gene>
<feature type="compositionally biased region" description="Polar residues" evidence="1">
    <location>
        <begin position="65"/>
        <end position="80"/>
    </location>
</feature>
<dbReference type="EMBL" id="LKEX01018861">
    <property type="protein sequence ID" value="KYN50285.1"/>
    <property type="molecule type" value="Genomic_DNA"/>
</dbReference>
<dbReference type="STRING" id="456900.A0A151K2D2"/>
<evidence type="ECO:0000256" key="1">
    <source>
        <dbReference type="SAM" id="MobiDB-lite"/>
    </source>
</evidence>
<feature type="compositionally biased region" description="Polar residues" evidence="1">
    <location>
        <begin position="47"/>
        <end position="56"/>
    </location>
</feature>
<organism evidence="2 3">
    <name type="scientific">Cyphomyrmex costatus</name>
    <dbReference type="NCBI Taxonomy" id="456900"/>
    <lineage>
        <taxon>Eukaryota</taxon>
        <taxon>Metazoa</taxon>
        <taxon>Ecdysozoa</taxon>
        <taxon>Arthropoda</taxon>
        <taxon>Hexapoda</taxon>
        <taxon>Insecta</taxon>
        <taxon>Pterygota</taxon>
        <taxon>Neoptera</taxon>
        <taxon>Endopterygota</taxon>
        <taxon>Hymenoptera</taxon>
        <taxon>Apocrita</taxon>
        <taxon>Aculeata</taxon>
        <taxon>Formicoidea</taxon>
        <taxon>Formicidae</taxon>
        <taxon>Myrmicinae</taxon>
        <taxon>Cyphomyrmex</taxon>
    </lineage>
</organism>
<feature type="compositionally biased region" description="Polar residues" evidence="1">
    <location>
        <begin position="97"/>
        <end position="114"/>
    </location>
</feature>
<reference evidence="2 3" key="1">
    <citation type="submission" date="2016-03" db="EMBL/GenBank/DDBJ databases">
        <title>Cyphomyrmex costatus WGS genome.</title>
        <authorList>
            <person name="Nygaard S."/>
            <person name="Hu H."/>
            <person name="Boomsma J."/>
            <person name="Zhang G."/>
        </authorList>
    </citation>
    <scope>NUCLEOTIDE SEQUENCE [LARGE SCALE GENOMIC DNA]</scope>
    <source>
        <strain evidence="2">MS0001</strain>
        <tissue evidence="2">Whole body</tissue>
    </source>
</reference>
<sequence>MAAVENISMAEARSRVESGWISFPSPNGSPASTNPNNFPSLPRDSRTPSFENNNRFNILGEMGSYNENRSYADVTKSQQRPRLPRNPQTFFREEVSHTSPPSFANPSSSQTRPRQQGYDVSAHRQALYWEANGRPDFDHSNGVAFSRGLPPAAPSWYSR</sequence>
<name>A0A151K2D2_9HYME</name>
<proteinExistence type="predicted"/>
<dbReference type="Proteomes" id="UP000078542">
    <property type="component" value="Unassembled WGS sequence"/>
</dbReference>